<evidence type="ECO:0000313" key="2">
    <source>
        <dbReference type="WBParaSite" id="jg2429"/>
    </source>
</evidence>
<accession>A0A915DZC5</accession>
<keyword evidence="1" id="KW-1185">Reference proteome</keyword>
<sequence>MRWMCRAVGRQPKLCKGNLWLDLGYQGSAYEMRVLREELEEASEKISVLWIWVVTRHYARSFYTLKKSDCYPAYLSCTCPEGIKDNVCKDALLLMES</sequence>
<evidence type="ECO:0000313" key="1">
    <source>
        <dbReference type="Proteomes" id="UP000887574"/>
    </source>
</evidence>
<dbReference type="WBParaSite" id="jg2429">
    <property type="protein sequence ID" value="jg2429"/>
    <property type="gene ID" value="jg2429"/>
</dbReference>
<proteinExistence type="predicted"/>
<dbReference type="Proteomes" id="UP000887574">
    <property type="component" value="Unplaced"/>
</dbReference>
<reference evidence="2" key="1">
    <citation type="submission" date="2022-11" db="UniProtKB">
        <authorList>
            <consortium name="WormBaseParasite"/>
        </authorList>
    </citation>
    <scope>IDENTIFICATION</scope>
</reference>
<organism evidence="1 2">
    <name type="scientific">Ditylenchus dipsaci</name>
    <dbReference type="NCBI Taxonomy" id="166011"/>
    <lineage>
        <taxon>Eukaryota</taxon>
        <taxon>Metazoa</taxon>
        <taxon>Ecdysozoa</taxon>
        <taxon>Nematoda</taxon>
        <taxon>Chromadorea</taxon>
        <taxon>Rhabditida</taxon>
        <taxon>Tylenchina</taxon>
        <taxon>Tylenchomorpha</taxon>
        <taxon>Sphaerularioidea</taxon>
        <taxon>Anguinidae</taxon>
        <taxon>Anguininae</taxon>
        <taxon>Ditylenchus</taxon>
    </lineage>
</organism>
<dbReference type="AlphaFoldDB" id="A0A915DZC5"/>
<protein>
    <submittedName>
        <fullName evidence="2">SWIM-type domain-containing protein</fullName>
    </submittedName>
</protein>
<name>A0A915DZC5_9BILA</name>